<comment type="caution">
    <text evidence="2">The sequence shown here is derived from an EMBL/GenBank/DDBJ whole genome shotgun (WGS) entry which is preliminary data.</text>
</comment>
<reference evidence="2 3" key="1">
    <citation type="submission" date="2018-03" db="EMBL/GenBank/DDBJ databases">
        <title>Genomic Encyclopedia of Archaeal and Bacterial Type Strains, Phase II (KMG-II): from individual species to whole genera.</title>
        <authorList>
            <person name="Goeker M."/>
        </authorList>
    </citation>
    <scope>NUCLEOTIDE SEQUENCE [LARGE SCALE GENOMIC DNA]</scope>
    <source>
        <strain evidence="2 3">DSM 44889</strain>
    </source>
</reference>
<name>A0A315ZNQ6_9ACTN</name>
<keyword evidence="3" id="KW-1185">Reference proteome</keyword>
<feature type="compositionally biased region" description="Pro residues" evidence="1">
    <location>
        <begin position="92"/>
        <end position="103"/>
    </location>
</feature>
<proteinExistence type="predicted"/>
<dbReference type="Proteomes" id="UP000245469">
    <property type="component" value="Unassembled WGS sequence"/>
</dbReference>
<gene>
    <name evidence="2" type="ORF">BXY45_14910</name>
</gene>
<dbReference type="RefSeq" id="WP_109776688.1">
    <property type="nucleotide sequence ID" value="NZ_QGDQ01000049.1"/>
</dbReference>
<dbReference type="EMBL" id="QGDQ01000049">
    <property type="protein sequence ID" value="PWJ46274.1"/>
    <property type="molecule type" value="Genomic_DNA"/>
</dbReference>
<feature type="region of interest" description="Disordered" evidence="1">
    <location>
        <begin position="86"/>
        <end position="105"/>
    </location>
</feature>
<evidence type="ECO:0000313" key="2">
    <source>
        <dbReference type="EMBL" id="PWJ46274.1"/>
    </source>
</evidence>
<evidence type="ECO:0000256" key="1">
    <source>
        <dbReference type="SAM" id="MobiDB-lite"/>
    </source>
</evidence>
<sequence length="115" mass="12397">MSAPEIEQMTDEEARAALATLTEAVWGLVGTLHGAFGDEVPDSVLEAIGPLRAALEAIPTLHCGDTEDPHGPHYWVQADTWPEIEGANCPGQPEPDPTPPDPVFAPQAWWARRHA</sequence>
<protein>
    <submittedName>
        <fullName evidence="2">Uncharacterized protein</fullName>
    </submittedName>
</protein>
<accession>A0A315ZNQ6</accession>
<evidence type="ECO:0000313" key="3">
    <source>
        <dbReference type="Proteomes" id="UP000245469"/>
    </source>
</evidence>
<organism evidence="2 3">
    <name type="scientific">Quadrisphaera granulorum</name>
    <dbReference type="NCBI Taxonomy" id="317664"/>
    <lineage>
        <taxon>Bacteria</taxon>
        <taxon>Bacillati</taxon>
        <taxon>Actinomycetota</taxon>
        <taxon>Actinomycetes</taxon>
        <taxon>Kineosporiales</taxon>
        <taxon>Kineosporiaceae</taxon>
        <taxon>Quadrisphaera</taxon>
    </lineage>
</organism>
<dbReference type="AlphaFoldDB" id="A0A315ZNQ6"/>